<dbReference type="SUPFAM" id="SSF53098">
    <property type="entry name" value="Ribonuclease H-like"/>
    <property type="match status" value="1"/>
</dbReference>
<keyword evidence="5" id="KW-0539">Nucleus</keyword>
<evidence type="ECO:0000256" key="1">
    <source>
        <dbReference type="ARBA" id="ARBA00004123"/>
    </source>
</evidence>
<protein>
    <submittedName>
        <fullName evidence="7">Transposase-like protein</fullName>
    </submittedName>
</protein>
<proteinExistence type="predicted"/>
<dbReference type="EMBL" id="WIGO01000315">
    <property type="protein sequence ID" value="KAF6817559.1"/>
    <property type="molecule type" value="Genomic_DNA"/>
</dbReference>
<evidence type="ECO:0000256" key="3">
    <source>
        <dbReference type="ARBA" id="ARBA00022771"/>
    </source>
</evidence>
<sequence>LAIASKPATVYGQLTARDASGDPQREAIATFKGTRYVPANDVATSSTRGRTSWISRHGLFVRELRRDGVTFGKSFWACGLCDHRKVNRLFVASSTASPIYHLEKEHKVYRDTPEGSSTDDSRIASQSEAFPSRLSRDTIQELALGAIISSNLAFSIFEDPFLEQMLQTLNPALFNAASWKRTSMRSRLNTVFDAKRTIIHEDLQAAISRIHLAFDLWTSPSRAAIMGVSAHYIDSEGTLQQRLIALREQYGAHTGDNLALNLADVIADWDLAGRLGCLVSDNATNNDNYTSDDVTHRRIRCYGHVLNLVGRAFLYGEDFEAFEQESQAYESQAASDDELRHWRRKGPIGKLHNIVRWVRSSPQRSDFFRSTVKEAEPEDGLVLSQQTNLELQLLLSNETRWNSTFLMIDRALKKQTEIQTFLARNMDEITPHRCIPIEDHLTIEDWRLLIELKVILEPLYEQTMRTQGWAKDGSHGALWEVLIGMEYLLEAMEDWHAFFGDPEIPAQSQSRKSNRRKGRRAEAPIRLSPSSLPPHVRSEYINKSYLNRFEA</sequence>
<dbReference type="Proteomes" id="UP000654918">
    <property type="component" value="Unassembled WGS sequence"/>
</dbReference>
<evidence type="ECO:0000313" key="7">
    <source>
        <dbReference type="EMBL" id="KAF6817559.1"/>
    </source>
</evidence>
<evidence type="ECO:0000256" key="5">
    <source>
        <dbReference type="ARBA" id="ARBA00023242"/>
    </source>
</evidence>
<dbReference type="InterPro" id="IPR052035">
    <property type="entry name" value="ZnF_BED_domain_contain"/>
</dbReference>
<dbReference type="AlphaFoldDB" id="A0A8H6JQM9"/>
<dbReference type="GO" id="GO:0008270">
    <property type="term" value="F:zinc ion binding"/>
    <property type="evidence" value="ECO:0007669"/>
    <property type="project" value="UniProtKB-KW"/>
</dbReference>
<evidence type="ECO:0000313" key="8">
    <source>
        <dbReference type="Proteomes" id="UP000654918"/>
    </source>
</evidence>
<comment type="subcellular location">
    <subcellularLocation>
        <location evidence="1">Nucleus</location>
    </subcellularLocation>
</comment>
<comment type="caution">
    <text evidence="7">The sequence shown here is derived from an EMBL/GenBank/DDBJ whole genome shotgun (WGS) entry which is preliminary data.</text>
</comment>
<name>A0A8H6JQM9_9PEZI</name>
<keyword evidence="8" id="KW-1185">Reference proteome</keyword>
<keyword evidence="4" id="KW-0862">Zinc</keyword>
<keyword evidence="3" id="KW-0863">Zinc-finger</keyword>
<organism evidence="7 8">
    <name type="scientific">Colletotrichum plurivorum</name>
    <dbReference type="NCBI Taxonomy" id="2175906"/>
    <lineage>
        <taxon>Eukaryota</taxon>
        <taxon>Fungi</taxon>
        <taxon>Dikarya</taxon>
        <taxon>Ascomycota</taxon>
        <taxon>Pezizomycotina</taxon>
        <taxon>Sordariomycetes</taxon>
        <taxon>Hypocreomycetidae</taxon>
        <taxon>Glomerellales</taxon>
        <taxon>Glomerellaceae</taxon>
        <taxon>Colletotrichum</taxon>
        <taxon>Colletotrichum orchidearum species complex</taxon>
    </lineage>
</organism>
<dbReference type="PANTHER" id="PTHR46481:SF10">
    <property type="entry name" value="ZINC FINGER BED DOMAIN-CONTAINING PROTEIN 39"/>
    <property type="match status" value="1"/>
</dbReference>
<dbReference type="GO" id="GO:0005634">
    <property type="term" value="C:nucleus"/>
    <property type="evidence" value="ECO:0007669"/>
    <property type="project" value="UniProtKB-SubCell"/>
</dbReference>
<dbReference type="InterPro" id="IPR012337">
    <property type="entry name" value="RNaseH-like_sf"/>
</dbReference>
<evidence type="ECO:0000256" key="4">
    <source>
        <dbReference type="ARBA" id="ARBA00022833"/>
    </source>
</evidence>
<evidence type="ECO:0000256" key="6">
    <source>
        <dbReference type="SAM" id="MobiDB-lite"/>
    </source>
</evidence>
<keyword evidence="2" id="KW-0479">Metal-binding</keyword>
<evidence type="ECO:0000256" key="2">
    <source>
        <dbReference type="ARBA" id="ARBA00022723"/>
    </source>
</evidence>
<feature type="non-terminal residue" evidence="7">
    <location>
        <position position="1"/>
    </location>
</feature>
<feature type="region of interest" description="Disordered" evidence="6">
    <location>
        <begin position="506"/>
        <end position="534"/>
    </location>
</feature>
<dbReference type="PANTHER" id="PTHR46481">
    <property type="entry name" value="ZINC FINGER BED DOMAIN-CONTAINING PROTEIN 4"/>
    <property type="match status" value="1"/>
</dbReference>
<gene>
    <name evidence="7" type="ORF">CPLU01_13541</name>
</gene>
<reference evidence="7" key="1">
    <citation type="journal article" date="2020" name="Phytopathology">
        <title>Genome Sequence Resources of Colletotrichum truncatum, C. plurivorum, C. musicola, and C. sojae: Four Species Pathogenic to Soybean (Glycine max).</title>
        <authorList>
            <person name="Rogerio F."/>
            <person name="Boufleur T.R."/>
            <person name="Ciampi-Guillardi M."/>
            <person name="Sukno S.A."/>
            <person name="Thon M.R."/>
            <person name="Massola Junior N.S."/>
            <person name="Baroncelli R."/>
        </authorList>
    </citation>
    <scope>NUCLEOTIDE SEQUENCE</scope>
    <source>
        <strain evidence="7">LFN00145</strain>
    </source>
</reference>
<accession>A0A8H6JQM9</accession>